<sequence>MLYIREHDTCIRQLGLSMELCSLRCYGAFVLALWLHECPLVTRLLQHREQMIGWSVLHMLSTQLHF</sequence>
<accession>A0A8J5W7T3</accession>
<proteinExistence type="predicted"/>
<reference evidence="1" key="1">
    <citation type="journal article" date="2021" name="bioRxiv">
        <title>Whole Genome Assembly and Annotation of Northern Wild Rice, Zizania palustris L., Supports a Whole Genome Duplication in the Zizania Genus.</title>
        <authorList>
            <person name="Haas M."/>
            <person name="Kono T."/>
            <person name="Macchietto M."/>
            <person name="Millas R."/>
            <person name="McGilp L."/>
            <person name="Shao M."/>
            <person name="Duquette J."/>
            <person name="Hirsch C.N."/>
            <person name="Kimball J."/>
        </authorList>
    </citation>
    <scope>NUCLEOTIDE SEQUENCE</scope>
    <source>
        <tissue evidence="1">Fresh leaf tissue</tissue>
    </source>
</reference>
<reference evidence="1" key="2">
    <citation type="submission" date="2021-02" db="EMBL/GenBank/DDBJ databases">
        <authorList>
            <person name="Kimball J.A."/>
            <person name="Haas M.W."/>
            <person name="Macchietto M."/>
            <person name="Kono T."/>
            <person name="Duquette J."/>
            <person name="Shao M."/>
        </authorList>
    </citation>
    <scope>NUCLEOTIDE SEQUENCE</scope>
    <source>
        <tissue evidence="1">Fresh leaf tissue</tissue>
    </source>
</reference>
<dbReference type="Proteomes" id="UP000729402">
    <property type="component" value="Unassembled WGS sequence"/>
</dbReference>
<comment type="caution">
    <text evidence="1">The sequence shown here is derived from an EMBL/GenBank/DDBJ whole genome shotgun (WGS) entry which is preliminary data.</text>
</comment>
<dbReference type="AlphaFoldDB" id="A0A8J5W7T3"/>
<dbReference type="EMBL" id="JAAALK010000082">
    <property type="protein sequence ID" value="KAG8084471.1"/>
    <property type="molecule type" value="Genomic_DNA"/>
</dbReference>
<gene>
    <name evidence="1" type="ORF">GUJ93_ZPchr0010g8894</name>
</gene>
<organism evidence="1 2">
    <name type="scientific">Zizania palustris</name>
    <name type="common">Northern wild rice</name>
    <dbReference type="NCBI Taxonomy" id="103762"/>
    <lineage>
        <taxon>Eukaryota</taxon>
        <taxon>Viridiplantae</taxon>
        <taxon>Streptophyta</taxon>
        <taxon>Embryophyta</taxon>
        <taxon>Tracheophyta</taxon>
        <taxon>Spermatophyta</taxon>
        <taxon>Magnoliopsida</taxon>
        <taxon>Liliopsida</taxon>
        <taxon>Poales</taxon>
        <taxon>Poaceae</taxon>
        <taxon>BOP clade</taxon>
        <taxon>Oryzoideae</taxon>
        <taxon>Oryzeae</taxon>
        <taxon>Zizaniinae</taxon>
        <taxon>Zizania</taxon>
    </lineage>
</organism>
<evidence type="ECO:0000313" key="2">
    <source>
        <dbReference type="Proteomes" id="UP000729402"/>
    </source>
</evidence>
<name>A0A8J5W7T3_ZIZPA</name>
<protein>
    <submittedName>
        <fullName evidence="1">Uncharacterized protein</fullName>
    </submittedName>
</protein>
<evidence type="ECO:0000313" key="1">
    <source>
        <dbReference type="EMBL" id="KAG8084471.1"/>
    </source>
</evidence>
<keyword evidence="2" id="KW-1185">Reference proteome</keyword>